<proteinExistence type="predicted"/>
<name>A0A754B5G9_SALER</name>
<accession>A0A754B5G9</accession>
<dbReference type="AlphaFoldDB" id="A0A754B5G9"/>
<protein>
    <submittedName>
        <fullName evidence="1">ANR family transcriptional regulator</fullName>
    </submittedName>
</protein>
<evidence type="ECO:0000313" key="1">
    <source>
        <dbReference type="EMBL" id="HAF8579423.1"/>
    </source>
</evidence>
<reference evidence="1" key="1">
    <citation type="journal article" date="2018" name="Genome Biol.">
        <title>SKESA: strategic k-mer extension for scrupulous assemblies.</title>
        <authorList>
            <person name="Souvorov A."/>
            <person name="Agarwala R."/>
            <person name="Lipman D.J."/>
        </authorList>
    </citation>
    <scope>NUCLEOTIDE SEQUENCE</scope>
    <source>
        <strain evidence="1">MA.MZ045</strain>
    </source>
</reference>
<reference evidence="1" key="2">
    <citation type="submission" date="2020-02" db="EMBL/GenBank/DDBJ databases">
        <authorList>
            <consortium name="NCBI Pathogen Detection Project"/>
        </authorList>
    </citation>
    <scope>NUCLEOTIDE SEQUENCE</scope>
    <source>
        <strain evidence="1">MA.MZ045</strain>
    </source>
</reference>
<dbReference type="NCBIfam" id="NF033650">
    <property type="entry name" value="ANR_neg_reg"/>
    <property type="match status" value="1"/>
</dbReference>
<dbReference type="EMBL" id="DAAWNC010000008">
    <property type="protein sequence ID" value="HAF8579423.1"/>
    <property type="molecule type" value="Genomic_DNA"/>
</dbReference>
<gene>
    <name evidence="1" type="ORF">G5T75_003363</name>
</gene>
<sequence length="62" mass="7477">MNARFMDITRQAAIKERYHEYKEAGELWEKAMFLARNSVNADYCRLRADFCLNSIFTRKRLL</sequence>
<organism evidence="1">
    <name type="scientific">Salmonella enterica</name>
    <name type="common">Salmonella choleraesuis</name>
    <dbReference type="NCBI Taxonomy" id="28901"/>
    <lineage>
        <taxon>Bacteria</taxon>
        <taxon>Pseudomonadati</taxon>
        <taxon>Pseudomonadota</taxon>
        <taxon>Gammaproteobacteria</taxon>
        <taxon>Enterobacterales</taxon>
        <taxon>Enterobacteriaceae</taxon>
        <taxon>Salmonella</taxon>
    </lineage>
</organism>
<dbReference type="InterPro" id="IPR047666">
    <property type="entry name" value="ANR_neg_reg"/>
</dbReference>
<comment type="caution">
    <text evidence="1">The sequence shown here is derived from an EMBL/GenBank/DDBJ whole genome shotgun (WGS) entry which is preliminary data.</text>
</comment>